<proteinExistence type="predicted"/>
<keyword evidence="2" id="KW-0732">Signal</keyword>
<feature type="transmembrane region" description="Helical" evidence="1">
    <location>
        <begin position="196"/>
        <end position="220"/>
    </location>
</feature>
<feature type="transmembrane region" description="Helical" evidence="1">
    <location>
        <begin position="67"/>
        <end position="85"/>
    </location>
</feature>
<reference evidence="3 4" key="1">
    <citation type="submission" date="2020-11" db="EMBL/GenBank/DDBJ databases">
        <title>Actinomyces sp. ZJ750.</title>
        <authorList>
            <person name="Zhou J."/>
        </authorList>
    </citation>
    <scope>NUCLEOTIDE SEQUENCE [LARGE SCALE GENOMIC DNA]</scope>
    <source>
        <strain evidence="3 4">ZJ750</strain>
    </source>
</reference>
<keyword evidence="1" id="KW-0472">Membrane</keyword>
<dbReference type="EMBL" id="CP063989">
    <property type="protein sequence ID" value="QPL05002.1"/>
    <property type="molecule type" value="Genomic_DNA"/>
</dbReference>
<protein>
    <submittedName>
        <fullName evidence="3">Prepilin peptidase</fullName>
    </submittedName>
</protein>
<dbReference type="Proteomes" id="UP000594637">
    <property type="component" value="Chromosome"/>
</dbReference>
<feature type="chain" id="PRO_5032764285" evidence="2">
    <location>
        <begin position="19"/>
        <end position="248"/>
    </location>
</feature>
<evidence type="ECO:0000313" key="3">
    <source>
        <dbReference type="EMBL" id="QPL05002.1"/>
    </source>
</evidence>
<feature type="transmembrane region" description="Helical" evidence="1">
    <location>
        <begin position="156"/>
        <end position="176"/>
    </location>
</feature>
<evidence type="ECO:0000256" key="1">
    <source>
        <dbReference type="SAM" id="Phobius"/>
    </source>
</evidence>
<dbReference type="AlphaFoldDB" id="A0A7T0LJP4"/>
<feature type="signal peptide" evidence="2">
    <location>
        <begin position="1"/>
        <end position="18"/>
    </location>
</feature>
<dbReference type="Gene3D" id="1.20.120.1220">
    <property type="match status" value="1"/>
</dbReference>
<keyword evidence="4" id="KW-1185">Reference proteome</keyword>
<accession>A0A7T0LJP4</accession>
<feature type="transmembrane region" description="Helical" evidence="1">
    <location>
        <begin position="123"/>
        <end position="144"/>
    </location>
</feature>
<keyword evidence="1" id="KW-0812">Transmembrane</keyword>
<evidence type="ECO:0000256" key="2">
    <source>
        <dbReference type="SAM" id="SignalP"/>
    </source>
</evidence>
<keyword evidence="1" id="KW-1133">Transmembrane helix</keyword>
<dbReference type="KEGG" id="arep:ID810_09665"/>
<dbReference type="RefSeq" id="WP_166856111.1">
    <property type="nucleotide sequence ID" value="NZ_CP063989.1"/>
</dbReference>
<sequence>MSSVFPVLVALTVLAACAAAVYGPASRFAREYLDALLVDALRGADGTAEEPALRAAPNRRALLLPHWQMALFLVVACAAGCAALGSGRWWELSLALPMMAALTVAGSTDAVCHRLPNGLLGPAALWAAACVVIEVVARLAAGGGLSQALAPVGESLAAAAGLGAVTLLLALVPSGLGMGDVKLCALTGLWLGRFGWAVPVAGVVAGLFIAGTVAIVLMVLRLARRDTMIAMGPYLIVGAVAAWALAVA</sequence>
<evidence type="ECO:0000313" key="4">
    <source>
        <dbReference type="Proteomes" id="UP000594637"/>
    </source>
</evidence>
<name>A0A7T0LJP4_9ACTO</name>
<organism evidence="3 4">
    <name type="scientific">Actinomyces respiraculi</name>
    <dbReference type="NCBI Taxonomy" id="2744574"/>
    <lineage>
        <taxon>Bacteria</taxon>
        <taxon>Bacillati</taxon>
        <taxon>Actinomycetota</taxon>
        <taxon>Actinomycetes</taxon>
        <taxon>Actinomycetales</taxon>
        <taxon>Actinomycetaceae</taxon>
        <taxon>Actinomyces</taxon>
    </lineage>
</organism>
<gene>
    <name evidence="3" type="ORF">ID810_09665</name>
</gene>
<feature type="transmembrane region" description="Helical" evidence="1">
    <location>
        <begin position="227"/>
        <end position="246"/>
    </location>
</feature>